<feature type="domain" description="NfeD-like C-terminal" evidence="6">
    <location>
        <begin position="91"/>
        <end position="152"/>
    </location>
</feature>
<name>A0A0U5CFW5_9MICO</name>
<dbReference type="PANTHER" id="PTHR33507">
    <property type="entry name" value="INNER MEMBRANE PROTEIN YBBJ"/>
    <property type="match status" value="1"/>
</dbReference>
<evidence type="ECO:0000256" key="1">
    <source>
        <dbReference type="ARBA" id="ARBA00004141"/>
    </source>
</evidence>
<feature type="transmembrane region" description="Helical" evidence="5">
    <location>
        <begin position="12"/>
        <end position="41"/>
    </location>
</feature>
<reference evidence="7 8" key="2">
    <citation type="submission" date="2016-01" db="EMBL/GenBank/DDBJ databases">
        <title>Microcella alkaliphila JAM AC0309 whole genome shotgun sequence.</title>
        <authorList>
            <person name="Kurata A."/>
            <person name="Hirose Y."/>
            <person name="Kishimoto N."/>
            <person name="Kobayashi T."/>
        </authorList>
    </citation>
    <scope>NUCLEOTIDE SEQUENCE [LARGE SCALE GENOMIC DNA]</scope>
    <source>
        <strain evidence="7 8">JAM AC0309</strain>
    </source>
</reference>
<dbReference type="Pfam" id="PF01957">
    <property type="entry name" value="NfeD"/>
    <property type="match status" value="1"/>
</dbReference>
<dbReference type="InterPro" id="IPR002810">
    <property type="entry name" value="NfeD-like_C"/>
</dbReference>
<evidence type="ECO:0000256" key="2">
    <source>
        <dbReference type="ARBA" id="ARBA00022692"/>
    </source>
</evidence>
<evidence type="ECO:0000256" key="5">
    <source>
        <dbReference type="SAM" id="Phobius"/>
    </source>
</evidence>
<dbReference type="InterPro" id="IPR012340">
    <property type="entry name" value="NA-bd_OB-fold"/>
</dbReference>
<dbReference type="Proteomes" id="UP000218965">
    <property type="component" value="Chromosome"/>
</dbReference>
<accession>A0A0U5CFW5</accession>
<dbReference type="GO" id="GO:0005886">
    <property type="term" value="C:plasma membrane"/>
    <property type="evidence" value="ECO:0007669"/>
    <property type="project" value="TreeGrafter"/>
</dbReference>
<proteinExistence type="predicted"/>
<evidence type="ECO:0000313" key="8">
    <source>
        <dbReference type="Proteomes" id="UP000218965"/>
    </source>
</evidence>
<sequence length="159" mass="17293">MLLDLTQYLWIMWLVFVLICVIIELLTLEFTFLMIAAGSLIGGLGADLLGLPWWAQIVLAAVIAGSLLFTIRPLLLKRLKSGGDPTKSNIDALYGMRARATSDITDGGGFARLANGETWSARRAPDHEHTTIAEGARLVVTRVDGATVEVAPEERTETE</sequence>
<dbReference type="PANTHER" id="PTHR33507:SF3">
    <property type="entry name" value="INNER MEMBRANE PROTEIN YBBJ"/>
    <property type="match status" value="1"/>
</dbReference>
<keyword evidence="2 5" id="KW-0812">Transmembrane</keyword>
<dbReference type="EMBL" id="AP017315">
    <property type="protein sequence ID" value="BAU32402.1"/>
    <property type="molecule type" value="Genomic_DNA"/>
</dbReference>
<dbReference type="Gene3D" id="2.40.50.140">
    <property type="entry name" value="Nucleic acid-binding proteins"/>
    <property type="match status" value="1"/>
</dbReference>
<comment type="subcellular location">
    <subcellularLocation>
        <location evidence="1">Membrane</location>
        <topology evidence="1">Multi-pass membrane protein</topology>
    </subcellularLocation>
</comment>
<protein>
    <recommendedName>
        <fullName evidence="6">NfeD-like C-terminal domain-containing protein</fullName>
    </recommendedName>
</protein>
<dbReference type="OrthoDB" id="5023964at2"/>
<gene>
    <name evidence="7" type="ORF">MalAC0309_1551</name>
</gene>
<reference evidence="8" key="1">
    <citation type="submission" date="2015-12" db="EMBL/GenBank/DDBJ databases">
        <authorList>
            <person name="Shamseldin A."/>
            <person name="Moawad H."/>
            <person name="Abd El-Rahim W.M."/>
            <person name="Sadowsky M.J."/>
        </authorList>
    </citation>
    <scope>NUCLEOTIDE SEQUENCE [LARGE SCALE GENOMIC DNA]</scope>
    <source>
        <strain evidence="8">JAM AC0309</strain>
    </source>
</reference>
<keyword evidence="3 5" id="KW-1133">Transmembrane helix</keyword>
<dbReference type="KEGG" id="malk:MalAC0309_1551"/>
<dbReference type="RefSeq" id="WP_096421562.1">
    <property type="nucleotide sequence ID" value="NZ_AP017315.1"/>
</dbReference>
<evidence type="ECO:0000256" key="4">
    <source>
        <dbReference type="ARBA" id="ARBA00023136"/>
    </source>
</evidence>
<dbReference type="InterPro" id="IPR052165">
    <property type="entry name" value="Membrane_assoc_protease"/>
</dbReference>
<evidence type="ECO:0000256" key="3">
    <source>
        <dbReference type="ARBA" id="ARBA00022989"/>
    </source>
</evidence>
<keyword evidence="4 5" id="KW-0472">Membrane</keyword>
<evidence type="ECO:0000259" key="6">
    <source>
        <dbReference type="Pfam" id="PF01957"/>
    </source>
</evidence>
<dbReference type="AlphaFoldDB" id="A0A0U5CFW5"/>
<organism evidence="7 8">
    <name type="scientific">Microcella alkaliphila</name>
    <dbReference type="NCBI Taxonomy" id="279828"/>
    <lineage>
        <taxon>Bacteria</taxon>
        <taxon>Bacillati</taxon>
        <taxon>Actinomycetota</taxon>
        <taxon>Actinomycetes</taxon>
        <taxon>Micrococcales</taxon>
        <taxon>Microbacteriaceae</taxon>
        <taxon>Microcella</taxon>
    </lineage>
</organism>
<feature type="transmembrane region" description="Helical" evidence="5">
    <location>
        <begin position="53"/>
        <end position="71"/>
    </location>
</feature>
<evidence type="ECO:0000313" key="7">
    <source>
        <dbReference type="EMBL" id="BAU32402.1"/>
    </source>
</evidence>